<comment type="caution">
    <text evidence="1">The sequence shown here is derived from an EMBL/GenBank/DDBJ whole genome shotgun (WGS) entry which is preliminary data.</text>
</comment>
<protein>
    <submittedName>
        <fullName evidence="1">Uncharacterized protein</fullName>
    </submittedName>
</protein>
<evidence type="ECO:0000313" key="1">
    <source>
        <dbReference type="EMBL" id="EGL81396.1"/>
    </source>
</evidence>
<dbReference type="Proteomes" id="UP000010716">
    <property type="component" value="Unassembled WGS sequence"/>
</dbReference>
<organism evidence="1 2">
    <name type="scientific">Caldalkalibacillus thermarum (strain TA2.A1)</name>
    <dbReference type="NCBI Taxonomy" id="986075"/>
    <lineage>
        <taxon>Bacteria</taxon>
        <taxon>Bacillati</taxon>
        <taxon>Bacillota</taxon>
        <taxon>Bacilli</taxon>
        <taxon>Bacillales</taxon>
        <taxon>Bacillaceae</taxon>
        <taxon>Caldalkalibacillus</taxon>
    </lineage>
</organism>
<dbReference type="AlphaFoldDB" id="F5LB88"/>
<sequence>MDLTYEELKRRHIIPGIMPIKNLDLTYEELKQGGDTLGFWSRFYLDLTYEELKLILASSSTWTGYTIWILPMRN</sequence>
<gene>
    <name evidence="1" type="ORF">CathTA2_0076</name>
</gene>
<accession>F5LB88</accession>
<dbReference type="EMBL" id="AFCE01000225">
    <property type="protein sequence ID" value="EGL81396.1"/>
    <property type="molecule type" value="Genomic_DNA"/>
</dbReference>
<reference evidence="1 2" key="1">
    <citation type="journal article" date="2011" name="J. Bacteriol.">
        <title>Draft genome sequence of the thermoalkaliphilic Caldalkalibacillus thermarum strain TA2.A1.</title>
        <authorList>
            <person name="Kalamorz F."/>
            <person name="Keis S."/>
            <person name="McMillan D.G."/>
            <person name="Olsson K."/>
            <person name="Stanton J.A."/>
            <person name="Stockwell P."/>
            <person name="Black M.A."/>
            <person name="Klingeman D.M."/>
            <person name="Land M.L."/>
            <person name="Han C.S."/>
            <person name="Martin S.L."/>
            <person name="Becher S.A."/>
            <person name="Peddie C.J."/>
            <person name="Morgan H.W."/>
            <person name="Matthies D."/>
            <person name="Preiss L."/>
            <person name="Meier T."/>
            <person name="Brown S.D."/>
            <person name="Cook G.M."/>
        </authorList>
    </citation>
    <scope>NUCLEOTIDE SEQUENCE [LARGE SCALE GENOMIC DNA]</scope>
    <source>
        <strain evidence="1 2">TA2.A1</strain>
    </source>
</reference>
<evidence type="ECO:0000313" key="2">
    <source>
        <dbReference type="Proteomes" id="UP000010716"/>
    </source>
</evidence>
<proteinExistence type="predicted"/>
<name>F5LB88_CALTT</name>